<reference evidence="2" key="1">
    <citation type="submission" date="2022-07" db="EMBL/GenBank/DDBJ databases">
        <authorList>
            <person name="Macas J."/>
            <person name="Novak P."/>
            <person name="Neumann P."/>
        </authorList>
    </citation>
    <scope>NUCLEOTIDE SEQUENCE</scope>
</reference>
<protein>
    <submittedName>
        <fullName evidence="2">Uncharacterized protein</fullName>
    </submittedName>
</protein>
<sequence>MDIAAILRSKYNVKKETDMVALIEEAVLVASLVVPERLKKHRSRIVKLLFDDNPGRSDLLFSDDELFDDDDDDDDDPRSGSKITHAASPLPPVNKTKIKILKKGASVDALSPSPRCGGGRDVHGGATVGCKRKSLSAGNGRLNSKVVQAPTCGVKQRLLSKMKRRKVQYNPTWIR</sequence>
<gene>
    <name evidence="2" type="ORF">CEPIT_LOCUS9442</name>
</gene>
<dbReference type="Proteomes" id="UP001152523">
    <property type="component" value="Unassembled WGS sequence"/>
</dbReference>
<accession>A0AAV0CY19</accession>
<proteinExistence type="predicted"/>
<name>A0AAV0CY19_9ASTE</name>
<evidence type="ECO:0000256" key="1">
    <source>
        <dbReference type="SAM" id="MobiDB-lite"/>
    </source>
</evidence>
<evidence type="ECO:0000313" key="3">
    <source>
        <dbReference type="Proteomes" id="UP001152523"/>
    </source>
</evidence>
<organism evidence="2 3">
    <name type="scientific">Cuscuta epithymum</name>
    <dbReference type="NCBI Taxonomy" id="186058"/>
    <lineage>
        <taxon>Eukaryota</taxon>
        <taxon>Viridiplantae</taxon>
        <taxon>Streptophyta</taxon>
        <taxon>Embryophyta</taxon>
        <taxon>Tracheophyta</taxon>
        <taxon>Spermatophyta</taxon>
        <taxon>Magnoliopsida</taxon>
        <taxon>eudicotyledons</taxon>
        <taxon>Gunneridae</taxon>
        <taxon>Pentapetalae</taxon>
        <taxon>asterids</taxon>
        <taxon>lamiids</taxon>
        <taxon>Solanales</taxon>
        <taxon>Convolvulaceae</taxon>
        <taxon>Cuscuteae</taxon>
        <taxon>Cuscuta</taxon>
        <taxon>Cuscuta subgen. Cuscuta</taxon>
    </lineage>
</organism>
<dbReference type="EMBL" id="CAMAPF010000052">
    <property type="protein sequence ID" value="CAH9085644.1"/>
    <property type="molecule type" value="Genomic_DNA"/>
</dbReference>
<feature type="region of interest" description="Disordered" evidence="1">
    <location>
        <begin position="67"/>
        <end position="94"/>
    </location>
</feature>
<keyword evidence="3" id="KW-1185">Reference proteome</keyword>
<feature type="compositionally biased region" description="Acidic residues" evidence="1">
    <location>
        <begin position="67"/>
        <end position="76"/>
    </location>
</feature>
<dbReference type="AlphaFoldDB" id="A0AAV0CY19"/>
<comment type="caution">
    <text evidence="2">The sequence shown here is derived from an EMBL/GenBank/DDBJ whole genome shotgun (WGS) entry which is preliminary data.</text>
</comment>
<evidence type="ECO:0000313" key="2">
    <source>
        <dbReference type="EMBL" id="CAH9085644.1"/>
    </source>
</evidence>